<dbReference type="GO" id="GO:0008171">
    <property type="term" value="F:O-methyltransferase activity"/>
    <property type="evidence" value="ECO:0007669"/>
    <property type="project" value="InterPro"/>
</dbReference>
<proteinExistence type="predicted"/>
<dbReference type="EMBL" id="FOCL01000003">
    <property type="protein sequence ID" value="SEN60190.1"/>
    <property type="molecule type" value="Genomic_DNA"/>
</dbReference>
<sequence>MDTSLFESVDQYIGNLLGDEDAVLKGTLKSMKDAGIPGINVTANQGKFLQVLARLCGAKKILEIGTLGGYSTIWLARALSADGQLITLELEQAYADVARQNIIKAGLDPLVDIKVGKAMDSLASLDAEDEGPFDMIFIDADKPPYTEYFEWALKLSRPGTLIVADNVIREGKVLDDNCDDERVSGVQRFNKALADNKQVTATIIQTVGSKEHDGMAIVVVK</sequence>
<dbReference type="STRING" id="551995.SAMN05192574_103645"/>
<reference evidence="5" key="1">
    <citation type="submission" date="2016-10" db="EMBL/GenBank/DDBJ databases">
        <authorList>
            <person name="Varghese N."/>
            <person name="Submissions S."/>
        </authorList>
    </citation>
    <scope>NUCLEOTIDE SEQUENCE [LARGE SCALE GENOMIC DNA]</scope>
    <source>
        <strain evidence="5">Gh-48</strain>
    </source>
</reference>
<dbReference type="Gene3D" id="3.40.50.150">
    <property type="entry name" value="Vaccinia Virus protein VP39"/>
    <property type="match status" value="1"/>
</dbReference>
<dbReference type="OrthoDB" id="9799672at2"/>
<dbReference type="InterPro" id="IPR002935">
    <property type="entry name" value="SAM_O-MeTrfase"/>
</dbReference>
<dbReference type="Proteomes" id="UP000198942">
    <property type="component" value="Unassembled WGS sequence"/>
</dbReference>
<accession>A0A1H8HV08</accession>
<protein>
    <submittedName>
        <fullName evidence="4">Caffeoyl-CoA O-methyltransferase</fullName>
    </submittedName>
</protein>
<dbReference type="RefSeq" id="WP_091210953.1">
    <property type="nucleotide sequence ID" value="NZ_FOCL01000003.1"/>
</dbReference>
<keyword evidence="5" id="KW-1185">Reference proteome</keyword>
<evidence type="ECO:0000256" key="1">
    <source>
        <dbReference type="ARBA" id="ARBA00022603"/>
    </source>
</evidence>
<keyword evidence="1 4" id="KW-0489">Methyltransferase</keyword>
<evidence type="ECO:0000313" key="4">
    <source>
        <dbReference type="EMBL" id="SEN60190.1"/>
    </source>
</evidence>
<dbReference type="CDD" id="cd02440">
    <property type="entry name" value="AdoMet_MTases"/>
    <property type="match status" value="1"/>
</dbReference>
<dbReference type="InterPro" id="IPR029063">
    <property type="entry name" value="SAM-dependent_MTases_sf"/>
</dbReference>
<evidence type="ECO:0000256" key="3">
    <source>
        <dbReference type="ARBA" id="ARBA00022691"/>
    </source>
</evidence>
<keyword evidence="3" id="KW-0949">S-adenosyl-L-methionine</keyword>
<dbReference type="Pfam" id="PF01596">
    <property type="entry name" value="Methyltransf_3"/>
    <property type="match status" value="1"/>
</dbReference>
<dbReference type="SUPFAM" id="SSF53335">
    <property type="entry name" value="S-adenosyl-L-methionine-dependent methyltransferases"/>
    <property type="match status" value="1"/>
</dbReference>
<dbReference type="PANTHER" id="PTHR10509:SF14">
    <property type="entry name" value="CAFFEOYL-COA O-METHYLTRANSFERASE 3-RELATED"/>
    <property type="match status" value="1"/>
</dbReference>
<dbReference type="AlphaFoldDB" id="A0A1H8HV08"/>
<organism evidence="4 5">
    <name type="scientific">Mucilaginibacter gossypiicola</name>
    <dbReference type="NCBI Taxonomy" id="551995"/>
    <lineage>
        <taxon>Bacteria</taxon>
        <taxon>Pseudomonadati</taxon>
        <taxon>Bacteroidota</taxon>
        <taxon>Sphingobacteriia</taxon>
        <taxon>Sphingobacteriales</taxon>
        <taxon>Sphingobacteriaceae</taxon>
        <taxon>Mucilaginibacter</taxon>
    </lineage>
</organism>
<gene>
    <name evidence="4" type="ORF">SAMN05192574_103645</name>
</gene>
<evidence type="ECO:0000313" key="5">
    <source>
        <dbReference type="Proteomes" id="UP000198942"/>
    </source>
</evidence>
<keyword evidence="2 4" id="KW-0808">Transferase</keyword>
<dbReference type="InterPro" id="IPR050362">
    <property type="entry name" value="Cation-dep_OMT"/>
</dbReference>
<dbReference type="GO" id="GO:0032259">
    <property type="term" value="P:methylation"/>
    <property type="evidence" value="ECO:0007669"/>
    <property type="project" value="UniProtKB-KW"/>
</dbReference>
<evidence type="ECO:0000256" key="2">
    <source>
        <dbReference type="ARBA" id="ARBA00022679"/>
    </source>
</evidence>
<dbReference type="PROSITE" id="PS51682">
    <property type="entry name" value="SAM_OMT_I"/>
    <property type="match status" value="1"/>
</dbReference>
<dbReference type="PANTHER" id="PTHR10509">
    <property type="entry name" value="O-METHYLTRANSFERASE-RELATED"/>
    <property type="match status" value="1"/>
</dbReference>
<dbReference type="GO" id="GO:0008757">
    <property type="term" value="F:S-adenosylmethionine-dependent methyltransferase activity"/>
    <property type="evidence" value="ECO:0007669"/>
    <property type="project" value="TreeGrafter"/>
</dbReference>
<name>A0A1H8HV08_9SPHI</name>